<dbReference type="GO" id="GO:0005524">
    <property type="term" value="F:ATP binding"/>
    <property type="evidence" value="ECO:0007669"/>
    <property type="project" value="UniProtKB-KW"/>
</dbReference>
<evidence type="ECO:0000256" key="4">
    <source>
        <dbReference type="ARBA" id="ARBA00022490"/>
    </source>
</evidence>
<dbReference type="CDD" id="cd18038">
    <property type="entry name" value="DEXXQc_Helz-like"/>
    <property type="match status" value="1"/>
</dbReference>
<dbReference type="GO" id="GO:0031047">
    <property type="term" value="P:regulatory ncRNA-mediated gene silencing"/>
    <property type="evidence" value="ECO:0007669"/>
    <property type="project" value="UniProtKB-KW"/>
</dbReference>
<dbReference type="Gene3D" id="3.40.50.300">
    <property type="entry name" value="P-loop containing nucleotide triphosphate hydrolases"/>
    <property type="match status" value="2"/>
</dbReference>
<dbReference type="InterPro" id="IPR027417">
    <property type="entry name" value="P-loop_NTPase"/>
</dbReference>
<keyword evidence="5" id="KW-0547">Nucleotide-binding</keyword>
<evidence type="ECO:0000256" key="1">
    <source>
        <dbReference type="ARBA" id="ARBA00004331"/>
    </source>
</evidence>
<dbReference type="OrthoDB" id="6513042at2759"/>
<dbReference type="FunFam" id="3.40.50.300:FF:000608">
    <property type="entry name" value="Mov10 RISC complex RNA helicase"/>
    <property type="match status" value="1"/>
</dbReference>
<keyword evidence="14" id="KW-1185">Reference proteome</keyword>
<evidence type="ECO:0000259" key="12">
    <source>
        <dbReference type="PROSITE" id="PS00028"/>
    </source>
</evidence>
<dbReference type="Proteomes" id="UP000807306">
    <property type="component" value="Unassembled WGS sequence"/>
</dbReference>
<evidence type="ECO:0000256" key="11">
    <source>
        <dbReference type="ARBA" id="ARBA00047984"/>
    </source>
</evidence>
<evidence type="ECO:0000313" key="14">
    <source>
        <dbReference type="Proteomes" id="UP000807306"/>
    </source>
</evidence>
<dbReference type="InterPro" id="IPR049080">
    <property type="entry name" value="MOV-10-like_beta-barrel"/>
</dbReference>
<keyword evidence="6" id="KW-0378">Hydrolase</keyword>
<dbReference type="SMART" id="SM00355">
    <property type="entry name" value="ZnF_C2H2"/>
    <property type="match status" value="3"/>
</dbReference>
<evidence type="ECO:0000256" key="8">
    <source>
        <dbReference type="ARBA" id="ARBA00022840"/>
    </source>
</evidence>
<comment type="subcellular location">
    <subcellularLocation>
        <location evidence="1">Cytoplasm</location>
        <location evidence="1">Cytoplasmic ribonucleoprotein granule</location>
    </subcellularLocation>
</comment>
<dbReference type="PANTHER" id="PTHR45418:SF1">
    <property type="entry name" value="CANCER_TESTIS ANTIGEN 55"/>
    <property type="match status" value="1"/>
</dbReference>
<dbReference type="Pfam" id="PF12874">
    <property type="entry name" value="zf-met"/>
    <property type="match status" value="1"/>
</dbReference>
<accession>A0A9P6JNR4</accession>
<evidence type="ECO:0000256" key="7">
    <source>
        <dbReference type="ARBA" id="ARBA00022806"/>
    </source>
</evidence>
<keyword evidence="4" id="KW-0963">Cytoplasm</keyword>
<comment type="caution">
    <text evidence="13">The sequence shown here is derived from an EMBL/GenBank/DDBJ whole genome shotgun (WGS) entry which is preliminary data.</text>
</comment>
<organism evidence="13 14">
    <name type="scientific">Crepidotus variabilis</name>
    <dbReference type="NCBI Taxonomy" id="179855"/>
    <lineage>
        <taxon>Eukaryota</taxon>
        <taxon>Fungi</taxon>
        <taxon>Dikarya</taxon>
        <taxon>Basidiomycota</taxon>
        <taxon>Agaricomycotina</taxon>
        <taxon>Agaricomycetes</taxon>
        <taxon>Agaricomycetidae</taxon>
        <taxon>Agaricales</taxon>
        <taxon>Agaricineae</taxon>
        <taxon>Crepidotaceae</taxon>
        <taxon>Crepidotus</taxon>
    </lineage>
</organism>
<evidence type="ECO:0000256" key="3">
    <source>
        <dbReference type="ARBA" id="ARBA00012552"/>
    </source>
</evidence>
<evidence type="ECO:0000256" key="9">
    <source>
        <dbReference type="ARBA" id="ARBA00022884"/>
    </source>
</evidence>
<dbReference type="InterPro" id="IPR026122">
    <property type="entry name" value="MOV-10/SDE3_DEXXQ/H-box"/>
</dbReference>
<comment type="catalytic activity">
    <reaction evidence="11">
        <text>ATP + H2O = ADP + phosphate + H(+)</text>
        <dbReference type="Rhea" id="RHEA:13065"/>
        <dbReference type="ChEBI" id="CHEBI:15377"/>
        <dbReference type="ChEBI" id="CHEBI:15378"/>
        <dbReference type="ChEBI" id="CHEBI:30616"/>
        <dbReference type="ChEBI" id="CHEBI:43474"/>
        <dbReference type="ChEBI" id="CHEBI:456216"/>
        <dbReference type="EC" id="3.6.4.13"/>
    </reaction>
</comment>
<name>A0A9P6JNR4_9AGAR</name>
<dbReference type="CDD" id="cd18808">
    <property type="entry name" value="SF1_C_Upf1"/>
    <property type="match status" value="1"/>
</dbReference>
<gene>
    <name evidence="13" type="ORF">CPB83DRAFT_815443</name>
</gene>
<dbReference type="InterPro" id="IPR013087">
    <property type="entry name" value="Znf_C2H2_type"/>
</dbReference>
<evidence type="ECO:0000313" key="13">
    <source>
        <dbReference type="EMBL" id="KAF9527401.1"/>
    </source>
</evidence>
<dbReference type="Pfam" id="PF13604">
    <property type="entry name" value="AAA_30"/>
    <property type="match status" value="1"/>
</dbReference>
<dbReference type="Pfam" id="PF13087">
    <property type="entry name" value="AAA_12"/>
    <property type="match status" value="1"/>
</dbReference>
<evidence type="ECO:0000256" key="2">
    <source>
        <dbReference type="ARBA" id="ARBA00005601"/>
    </source>
</evidence>
<dbReference type="Pfam" id="PF21634">
    <property type="entry name" value="MOV-10_beta-barrel"/>
    <property type="match status" value="1"/>
</dbReference>
<evidence type="ECO:0000256" key="5">
    <source>
        <dbReference type="ARBA" id="ARBA00022741"/>
    </source>
</evidence>
<dbReference type="SUPFAM" id="SSF52540">
    <property type="entry name" value="P-loop containing nucleoside triphosphate hydrolases"/>
    <property type="match status" value="1"/>
</dbReference>
<dbReference type="AlphaFoldDB" id="A0A9P6JNR4"/>
<sequence length="1004" mass="112896">MSTSASQNCPNVLNYGSCSDATCEYFHNIFTCEICSFVFPDNDAFQLHLASRQHNNRVSGISAVLRCSICQMNISGLPSWYQHINGNKHLKKAIHQGLSPNVEPIAPESRGTSILCDLCQFIVPHYYWEKHLKGDRHVSREMFSRYKSAAEEAEADKNDVSVEGFFDLDFVPPELAAQGLNSDLKICTTSPHSKCRLVEMRLASNQGSRVRDSGFSISGSGVKPALSSVRPIILRLTFRTPFVGRCEDRIELTFEDTQLRKRFIIARTLKAIVGDKAAYAKLKPSAPYKPRPKGARKQINERDVVEGIRPPAMRVIPYVGKLPEAKIPAPLRTLLEGSESIGKVVKQIKRIYIPQAIESENYGRFFKHLLWIEEAKMEQDLERYDIPDAVLTRYNKYYFLPVPGLAEKRPSVLVGDRMLVQEQGSTDSRWFEGHVHVVRQAEVGLCFHSAFGRYSEGRKFHVRFKLSRIPLRRQHYAMDTVFMEERVLFPLLPHLPHGPVQTKRHISLSLYNPLISKNEPQYQAVVSILTLPSGSAPFVVFGPPGTGKTITIVEAIRQVLAHNPQARVLACAPSNSAADLLASRLKVGLTRDQLFRFYAPSRFKNQVSDDLLPYTYVNADGHFGVPPPGKVRMASFRAIVTTCLSASVAHGIGMARGHFTHIFIDEAGQATEPEAFVSIKTMADSKTNIILSGDPKQLGPIIRSGIARELGLEKSYLERLMERDVYDVREGYGKCVVKLTKNFRSHNSILAFPNVKFYDNDLQPHASPATINYYLKSSYLPNKMFPIVFHAVSGKDDREASSPSFFNIDETLLVKSYVQQLKEDRRFRTTDADIGVITPYHAQGSKIRSTLRSVADGVKVGSVEEFQGQERKVVIISTVRSSKEFVEYDLRHTLGFVANPRRFNVAVTRAQALLIIIGDPQVLSLDPLWRSFLNYVYLNKGWTGPDITWNPHATVNEAGGYDQAVRDAANVDMNEFTRRIETLTMAEVDDEVDGAVDLPWRDLE</sequence>
<comment type="similarity">
    <text evidence="2">Belongs to the DNA2/NAM7 helicase family. SDE3 subfamily.</text>
</comment>
<evidence type="ECO:0000256" key="6">
    <source>
        <dbReference type="ARBA" id="ARBA00022801"/>
    </source>
</evidence>
<protein>
    <recommendedName>
        <fullName evidence="3">RNA helicase</fullName>
        <ecNumber evidence="3">3.6.4.13</ecNumber>
    </recommendedName>
</protein>
<keyword evidence="10" id="KW-0943">RNA-mediated gene silencing</keyword>
<dbReference type="EMBL" id="MU157861">
    <property type="protein sequence ID" value="KAF9527401.1"/>
    <property type="molecule type" value="Genomic_DNA"/>
</dbReference>
<dbReference type="PROSITE" id="PS00028">
    <property type="entry name" value="ZINC_FINGER_C2H2_1"/>
    <property type="match status" value="1"/>
</dbReference>
<dbReference type="InterPro" id="IPR047187">
    <property type="entry name" value="SF1_C_Upf1"/>
</dbReference>
<dbReference type="GO" id="GO:0003723">
    <property type="term" value="F:RNA binding"/>
    <property type="evidence" value="ECO:0007669"/>
    <property type="project" value="UniProtKB-KW"/>
</dbReference>
<dbReference type="GO" id="GO:0016787">
    <property type="term" value="F:hydrolase activity"/>
    <property type="evidence" value="ECO:0007669"/>
    <property type="project" value="UniProtKB-KW"/>
</dbReference>
<dbReference type="GO" id="GO:0036464">
    <property type="term" value="C:cytoplasmic ribonucleoprotein granule"/>
    <property type="evidence" value="ECO:0007669"/>
    <property type="project" value="UniProtKB-SubCell"/>
</dbReference>
<proteinExistence type="inferred from homology"/>
<feature type="domain" description="C2H2-type" evidence="12">
    <location>
        <begin position="32"/>
        <end position="54"/>
    </location>
</feature>
<dbReference type="PANTHER" id="PTHR45418">
    <property type="entry name" value="CANCER/TESTIS ANTIGEN 55"/>
    <property type="match status" value="1"/>
</dbReference>
<reference evidence="13" key="1">
    <citation type="submission" date="2020-11" db="EMBL/GenBank/DDBJ databases">
        <authorList>
            <consortium name="DOE Joint Genome Institute"/>
            <person name="Ahrendt S."/>
            <person name="Riley R."/>
            <person name="Andreopoulos W."/>
            <person name="Labutti K."/>
            <person name="Pangilinan J."/>
            <person name="Ruiz-Duenas F.J."/>
            <person name="Barrasa J.M."/>
            <person name="Sanchez-Garcia M."/>
            <person name="Camarero S."/>
            <person name="Miyauchi S."/>
            <person name="Serrano A."/>
            <person name="Linde D."/>
            <person name="Babiker R."/>
            <person name="Drula E."/>
            <person name="Ayuso-Fernandez I."/>
            <person name="Pacheco R."/>
            <person name="Padilla G."/>
            <person name="Ferreira P."/>
            <person name="Barriuso J."/>
            <person name="Kellner H."/>
            <person name="Castanera R."/>
            <person name="Alfaro M."/>
            <person name="Ramirez L."/>
            <person name="Pisabarro A.G."/>
            <person name="Kuo A."/>
            <person name="Tritt A."/>
            <person name="Lipzen A."/>
            <person name="He G."/>
            <person name="Yan M."/>
            <person name="Ng V."/>
            <person name="Cullen D."/>
            <person name="Martin F."/>
            <person name="Rosso M.-N."/>
            <person name="Henrissat B."/>
            <person name="Hibbett D."/>
            <person name="Martinez A.T."/>
            <person name="Grigoriev I.V."/>
        </authorList>
    </citation>
    <scope>NUCLEOTIDE SEQUENCE</scope>
    <source>
        <strain evidence="13">CBS 506.95</strain>
    </source>
</reference>
<keyword evidence="8" id="KW-0067">ATP-binding</keyword>
<keyword evidence="9" id="KW-0694">RNA-binding</keyword>
<keyword evidence="7 13" id="KW-0347">Helicase</keyword>
<dbReference type="GO" id="GO:0032574">
    <property type="term" value="F:5'-3' RNA helicase activity"/>
    <property type="evidence" value="ECO:0007669"/>
    <property type="project" value="InterPro"/>
</dbReference>
<dbReference type="EC" id="3.6.4.13" evidence="3"/>
<dbReference type="InterPro" id="IPR041679">
    <property type="entry name" value="DNA2/NAM7-like_C"/>
</dbReference>
<evidence type="ECO:0000256" key="10">
    <source>
        <dbReference type="ARBA" id="ARBA00023158"/>
    </source>
</evidence>